<evidence type="ECO:0008006" key="2">
    <source>
        <dbReference type="Google" id="ProtNLM"/>
    </source>
</evidence>
<name>A0A645AVJ5_9ZZZZ</name>
<sequence>MEKGIKGEAGYENVDVFKNILTSMLLNESVYMPFVHIMLPMNVDNSMMFSEIWIDPDDEKKQGSSQGSSKEERKAKILVKFDIKDVGFFDLIILHQNARVDMQIFCPEKVIKIDKTIKTGLKEILERNGLAVSTISVEKSNSPISISEVFPKIYERKNTVNVRV</sequence>
<reference evidence="1" key="1">
    <citation type="submission" date="2019-08" db="EMBL/GenBank/DDBJ databases">
        <authorList>
            <person name="Kucharzyk K."/>
            <person name="Murdoch R.W."/>
            <person name="Higgins S."/>
            <person name="Loffler F."/>
        </authorList>
    </citation>
    <scope>NUCLEOTIDE SEQUENCE</scope>
</reference>
<gene>
    <name evidence="1" type="ORF">SDC9_103631</name>
</gene>
<dbReference type="AlphaFoldDB" id="A0A645AVJ5"/>
<comment type="caution">
    <text evidence="1">The sequence shown here is derived from an EMBL/GenBank/DDBJ whole genome shotgun (WGS) entry which is preliminary data.</text>
</comment>
<dbReference type="EMBL" id="VSSQ01015943">
    <property type="protein sequence ID" value="MPM56816.1"/>
    <property type="molecule type" value="Genomic_DNA"/>
</dbReference>
<evidence type="ECO:0000313" key="1">
    <source>
        <dbReference type="EMBL" id="MPM56816.1"/>
    </source>
</evidence>
<protein>
    <recommendedName>
        <fullName evidence="2">Flagellar hook-length control protein-like C-terminal domain-containing protein</fullName>
    </recommendedName>
</protein>
<accession>A0A645AVJ5</accession>
<proteinExistence type="predicted"/>
<organism evidence="1">
    <name type="scientific">bioreactor metagenome</name>
    <dbReference type="NCBI Taxonomy" id="1076179"/>
    <lineage>
        <taxon>unclassified sequences</taxon>
        <taxon>metagenomes</taxon>
        <taxon>ecological metagenomes</taxon>
    </lineage>
</organism>